<sequence>MDLALRRNSAIAQARRVVLQEGGAGANGLTAPWVERSWQRCLQLGLQPQQPVQFDVISAAQSQRTLDANQRLLQSAQGIMQGLGKAIANTGYFAILTNAEGIVLDTSGPIDPHDPRASLITRIGTDLSERRIGTTAISTALAEQQAVWLHRGEHFFLDNTHYTCAGAPLFDPQGRCTGMLDLTGVDVPERTELKHLVVQSAAQIENALVLATRHALLLRLNWPGHGLGSTADALLALDDDGFVSGANTVARQIVPGLASGVMPGVHANELFGLPFQALFDAAGRADATLDVALHNGLRLRALATRTHLAGVPMRQMQASMIRQAMEQAAGNVTDAAKALGISRATLYRKLGRKEA</sequence>
<dbReference type="SUPFAM" id="SSF46689">
    <property type="entry name" value="Homeodomain-like"/>
    <property type="match status" value="1"/>
</dbReference>
<evidence type="ECO:0000259" key="2">
    <source>
        <dbReference type="Pfam" id="PF02954"/>
    </source>
</evidence>
<gene>
    <name evidence="3" type="ORF">BWK72_00930</name>
</gene>
<dbReference type="InterPro" id="IPR029016">
    <property type="entry name" value="GAF-like_dom_sf"/>
</dbReference>
<feature type="domain" description="DNA binding HTH" evidence="2">
    <location>
        <begin position="313"/>
        <end position="351"/>
    </location>
</feature>
<keyword evidence="3" id="KW-0418">Kinase</keyword>
<dbReference type="Gene3D" id="3.30.450.40">
    <property type="match status" value="1"/>
</dbReference>
<accession>A0A1W9KYM5</accession>
<dbReference type="Proteomes" id="UP000192505">
    <property type="component" value="Unassembled WGS sequence"/>
</dbReference>
<dbReference type="PRINTS" id="PR01590">
    <property type="entry name" value="HTHFIS"/>
</dbReference>
<organism evidence="3 4">
    <name type="scientific">Rhodoferax ferrireducens</name>
    <dbReference type="NCBI Taxonomy" id="192843"/>
    <lineage>
        <taxon>Bacteria</taxon>
        <taxon>Pseudomonadati</taxon>
        <taxon>Pseudomonadota</taxon>
        <taxon>Betaproteobacteria</taxon>
        <taxon>Burkholderiales</taxon>
        <taxon>Comamonadaceae</taxon>
        <taxon>Rhodoferax</taxon>
    </lineage>
</organism>
<evidence type="ECO:0000313" key="3">
    <source>
        <dbReference type="EMBL" id="OQW89842.1"/>
    </source>
</evidence>
<dbReference type="AlphaFoldDB" id="A0A1W9KYM5"/>
<dbReference type="InterPro" id="IPR003018">
    <property type="entry name" value="GAF"/>
</dbReference>
<dbReference type="GO" id="GO:0016301">
    <property type="term" value="F:kinase activity"/>
    <property type="evidence" value="ECO:0007669"/>
    <property type="project" value="UniProtKB-KW"/>
</dbReference>
<proteinExistence type="predicted"/>
<protein>
    <submittedName>
        <fullName evidence="3">Histidine kinase</fullName>
    </submittedName>
</protein>
<name>A0A1W9KYM5_9BURK</name>
<evidence type="ECO:0000313" key="4">
    <source>
        <dbReference type="Proteomes" id="UP000192505"/>
    </source>
</evidence>
<dbReference type="SUPFAM" id="SSF55781">
    <property type="entry name" value="GAF domain-like"/>
    <property type="match status" value="1"/>
</dbReference>
<reference evidence="3 4" key="1">
    <citation type="submission" date="2017-01" db="EMBL/GenBank/DDBJ databases">
        <title>Novel large sulfur bacteria in the metagenomes of groundwater-fed chemosynthetic microbial mats in the Lake Huron basin.</title>
        <authorList>
            <person name="Sharrar A.M."/>
            <person name="Flood B.E."/>
            <person name="Bailey J.V."/>
            <person name="Jones D.S."/>
            <person name="Biddanda B."/>
            <person name="Ruberg S.A."/>
            <person name="Marcus D.N."/>
            <person name="Dick G.J."/>
        </authorList>
    </citation>
    <scope>NUCLEOTIDE SEQUENCE [LARGE SCALE GENOMIC DNA]</scope>
    <source>
        <strain evidence="3">A7</strain>
    </source>
</reference>
<dbReference type="InterPro" id="IPR009057">
    <property type="entry name" value="Homeodomain-like_sf"/>
</dbReference>
<dbReference type="GO" id="GO:0043565">
    <property type="term" value="F:sequence-specific DNA binding"/>
    <property type="evidence" value="ECO:0007669"/>
    <property type="project" value="InterPro"/>
</dbReference>
<dbReference type="Pfam" id="PF01590">
    <property type="entry name" value="GAF"/>
    <property type="match status" value="1"/>
</dbReference>
<evidence type="ECO:0000259" key="1">
    <source>
        <dbReference type="Pfam" id="PF01590"/>
    </source>
</evidence>
<dbReference type="Gene3D" id="1.10.10.60">
    <property type="entry name" value="Homeodomain-like"/>
    <property type="match status" value="1"/>
</dbReference>
<feature type="domain" description="GAF" evidence="1">
    <location>
        <begin position="79"/>
        <end position="208"/>
    </location>
</feature>
<keyword evidence="3" id="KW-0808">Transferase</keyword>
<dbReference type="Pfam" id="PF02954">
    <property type="entry name" value="HTH_8"/>
    <property type="match status" value="1"/>
</dbReference>
<dbReference type="InterPro" id="IPR002197">
    <property type="entry name" value="HTH_Fis"/>
</dbReference>
<dbReference type="EMBL" id="MTEI01000001">
    <property type="protein sequence ID" value="OQW89842.1"/>
    <property type="molecule type" value="Genomic_DNA"/>
</dbReference>
<comment type="caution">
    <text evidence="3">The sequence shown here is derived from an EMBL/GenBank/DDBJ whole genome shotgun (WGS) entry which is preliminary data.</text>
</comment>